<protein>
    <recommendedName>
        <fullName evidence="5">DNA 3'-5' helicase II</fullName>
    </recommendedName>
</protein>
<dbReference type="EMBL" id="JBHSNF010000004">
    <property type="protein sequence ID" value="MFC5527450.1"/>
    <property type="molecule type" value="Genomic_DNA"/>
</dbReference>
<evidence type="ECO:0000313" key="8">
    <source>
        <dbReference type="EMBL" id="MFC5527450.1"/>
    </source>
</evidence>
<evidence type="ECO:0000256" key="3">
    <source>
        <dbReference type="ARBA" id="ARBA00022806"/>
    </source>
</evidence>
<dbReference type="Pfam" id="PF00580">
    <property type="entry name" value="UvrD-helicase"/>
    <property type="match status" value="1"/>
</dbReference>
<name>A0ABW0QRQ1_9GAMM</name>
<dbReference type="Proteomes" id="UP001596114">
    <property type="component" value="Unassembled WGS sequence"/>
</dbReference>
<keyword evidence="2 6" id="KW-0378">Hydrolase</keyword>
<keyword evidence="3 6" id="KW-0347">Helicase</keyword>
<dbReference type="InterPro" id="IPR014016">
    <property type="entry name" value="UvrD-like_ATP-bd"/>
</dbReference>
<dbReference type="InterPro" id="IPR000212">
    <property type="entry name" value="DNA_helicase_UvrD/REP"/>
</dbReference>
<keyword evidence="4 6" id="KW-0067">ATP-binding</keyword>
<evidence type="ECO:0000256" key="4">
    <source>
        <dbReference type="ARBA" id="ARBA00022840"/>
    </source>
</evidence>
<reference evidence="9" key="1">
    <citation type="journal article" date="2019" name="Int. J. Syst. Evol. Microbiol.">
        <title>The Global Catalogue of Microorganisms (GCM) 10K type strain sequencing project: providing services to taxonomists for standard genome sequencing and annotation.</title>
        <authorList>
            <consortium name="The Broad Institute Genomics Platform"/>
            <consortium name="The Broad Institute Genome Sequencing Center for Infectious Disease"/>
            <person name="Wu L."/>
            <person name="Ma J."/>
        </authorList>
    </citation>
    <scope>NUCLEOTIDE SEQUENCE [LARGE SCALE GENOMIC DNA]</scope>
    <source>
        <strain evidence="9">CGMCC 1.16619</strain>
    </source>
</reference>
<evidence type="ECO:0000256" key="6">
    <source>
        <dbReference type="PROSITE-ProRule" id="PRU00560"/>
    </source>
</evidence>
<keyword evidence="9" id="KW-1185">Reference proteome</keyword>
<dbReference type="PANTHER" id="PTHR11070:SF2">
    <property type="entry name" value="ATP-DEPENDENT DNA HELICASE SRS2"/>
    <property type="match status" value="1"/>
</dbReference>
<feature type="domain" description="UvrD-like helicase ATP-binding" evidence="7">
    <location>
        <begin position="6"/>
        <end position="253"/>
    </location>
</feature>
<dbReference type="PROSITE" id="PS51198">
    <property type="entry name" value="UVRD_HELICASE_ATP_BIND"/>
    <property type="match status" value="1"/>
</dbReference>
<organism evidence="8 9">
    <name type="scientific">Rhodanobacter ginsengisoli</name>
    <dbReference type="NCBI Taxonomy" id="418646"/>
    <lineage>
        <taxon>Bacteria</taxon>
        <taxon>Pseudomonadati</taxon>
        <taxon>Pseudomonadota</taxon>
        <taxon>Gammaproteobacteria</taxon>
        <taxon>Lysobacterales</taxon>
        <taxon>Rhodanobacteraceae</taxon>
        <taxon>Rhodanobacter</taxon>
    </lineage>
</organism>
<dbReference type="PANTHER" id="PTHR11070">
    <property type="entry name" value="UVRD / RECB / PCRA DNA HELICASE FAMILY MEMBER"/>
    <property type="match status" value="1"/>
</dbReference>
<evidence type="ECO:0000256" key="2">
    <source>
        <dbReference type="ARBA" id="ARBA00022801"/>
    </source>
</evidence>
<evidence type="ECO:0000256" key="5">
    <source>
        <dbReference type="ARBA" id="ARBA00034923"/>
    </source>
</evidence>
<evidence type="ECO:0000259" key="7">
    <source>
        <dbReference type="PROSITE" id="PS51198"/>
    </source>
</evidence>
<dbReference type="RefSeq" id="WP_377322082.1">
    <property type="nucleotide sequence ID" value="NZ_JBHSNF010000004.1"/>
</dbReference>
<comment type="caution">
    <text evidence="8">The sequence shown here is derived from an EMBL/GenBank/DDBJ whole genome shotgun (WGS) entry which is preliminary data.</text>
</comment>
<accession>A0ABW0QRQ1</accession>
<proteinExistence type="predicted"/>
<dbReference type="InterPro" id="IPR003593">
    <property type="entry name" value="AAA+_ATPase"/>
</dbReference>
<feature type="binding site" evidence="6">
    <location>
        <begin position="27"/>
        <end position="34"/>
    </location>
    <ligand>
        <name>ATP</name>
        <dbReference type="ChEBI" id="CHEBI:30616"/>
    </ligand>
</feature>
<evidence type="ECO:0000313" key="9">
    <source>
        <dbReference type="Proteomes" id="UP001596114"/>
    </source>
</evidence>
<gene>
    <name evidence="8" type="ORF">ACFPPA_17035</name>
</gene>
<evidence type="ECO:0000256" key="1">
    <source>
        <dbReference type="ARBA" id="ARBA00022741"/>
    </source>
</evidence>
<dbReference type="SMART" id="SM00382">
    <property type="entry name" value="AAA"/>
    <property type="match status" value="1"/>
</dbReference>
<dbReference type="InterPro" id="IPR027417">
    <property type="entry name" value="P-loop_NTPase"/>
</dbReference>
<keyword evidence="1 6" id="KW-0547">Nucleotide-binding</keyword>
<sequence length="588" mass="64617">MSEETPMEVCDLRQQLLDCKGHALVIGGPGSGKTTIALKKAVVCISDGLAPGQSVLFLSFSKAAVARVGEAARIEVPKAQRGMLSMQTFHSFFWTLLSAHAYLLGAPKSLRILLPQDEQAKYGMIKTKDRKEENLEWRAWLQERDRLFREDGLIAFDLFPSNAAQLLERSAHVRRLITQRHPLIIVDEAQDTNEHAWRCIELLAPAAQVICLADLEQQIFDHLPGIGPERIVAIKKSLNPLEIDLGAQNHRSSGTEIAIFGQDVLLGKVRGSPYVGVSAFAYNPKLRTLSAIMRMSIGMLQRAIRKSTGKYGKNVAILTHSGDSAAKISAALNATPKPVRHKLSFDEAEAVLTARFAAFLLEPKRELDRMLDLATALDLLATAKRANGLAAAKQWQVWALAVQAGKVPKAKFVQAVLGVLDGLRTQSFSGDPAKDWTRVKIALRAAGDAHLTEAAKNLDYLIAFNRGKRISGGLGAVWTRDGKYTGARQVLDLALAQDQILGGVDDPPGVQVMTIHKSKGKQFDGVIVVREGRHNGEQMVSSFVWWGDEPPYHRSRKILRVAITRARTHTLMVGPIWPSCPIIGRHKL</sequence>
<dbReference type="SUPFAM" id="SSF52540">
    <property type="entry name" value="P-loop containing nucleoside triphosphate hydrolases"/>
    <property type="match status" value="1"/>
</dbReference>
<dbReference type="Gene3D" id="3.40.50.300">
    <property type="entry name" value="P-loop containing nucleotide triphosphate hydrolases"/>
    <property type="match status" value="2"/>
</dbReference>